<evidence type="ECO:0000313" key="2">
    <source>
        <dbReference type="Proteomes" id="UP000287352"/>
    </source>
</evidence>
<reference evidence="2" key="1">
    <citation type="submission" date="2018-12" db="EMBL/GenBank/DDBJ databases">
        <title>Tengunoibacter tsumagoiensis gen. nov., sp. nov., Dictyobacter kobayashii sp. nov., D. alpinus sp. nov., and D. joshuensis sp. nov. and description of Dictyobacteraceae fam. nov. within the order Ktedonobacterales isolated from Tengu-no-mugimeshi.</title>
        <authorList>
            <person name="Wang C.M."/>
            <person name="Zheng Y."/>
            <person name="Sakai Y."/>
            <person name="Toyoda A."/>
            <person name="Minakuchi Y."/>
            <person name="Abe K."/>
            <person name="Yokota A."/>
            <person name="Yabe S."/>
        </authorList>
    </citation>
    <scope>NUCLEOTIDE SEQUENCE [LARGE SCALE GENOMIC DNA]</scope>
    <source>
        <strain evidence="2">Uno3</strain>
    </source>
</reference>
<name>A0A402AA47_9CHLR</name>
<dbReference type="EMBL" id="BIFR01000002">
    <property type="protein sequence ID" value="GCE15906.1"/>
    <property type="molecule type" value="Genomic_DNA"/>
</dbReference>
<organism evidence="1 2">
    <name type="scientific">Tengunoibacter tsumagoiensis</name>
    <dbReference type="NCBI Taxonomy" id="2014871"/>
    <lineage>
        <taxon>Bacteria</taxon>
        <taxon>Bacillati</taxon>
        <taxon>Chloroflexota</taxon>
        <taxon>Ktedonobacteria</taxon>
        <taxon>Ktedonobacterales</taxon>
        <taxon>Dictyobacteraceae</taxon>
        <taxon>Tengunoibacter</taxon>
    </lineage>
</organism>
<dbReference type="Gene3D" id="3.20.20.80">
    <property type="entry name" value="Glycosidases"/>
    <property type="match status" value="1"/>
</dbReference>
<sequence length="338" mass="36454">MRLRQRPSEQIHADALKMGIQKAKSGCFSCAENYFELAKQHGATEEEICQELTAVAVPPKQGLTRRELIRLAAAGGLAVSAAGLFTTTSHAAVPTYWGTDSNSQSCCQIAQNFYVGRMGYGGEPSGDGYYFNTAAASAAGASNTFGYWGVVGPDSRGSYSAYDWGKKQADNAWNAWYHSPYESYIHGYTVFGDIESGFGGWSAGNYGPNQDVINGFCTELYNITPSNPVVWPGIYVSPNTWSQFFGTNFKTATSFVLWLTGCDTCGGDICDPCDNSCNTLTTVAARLNSTVVNIGLGTMKPVLWQYWISDCDCGDFNVAIQQNISFSAITGGSMYSSC</sequence>
<protein>
    <submittedName>
        <fullName evidence="1">Uncharacterized protein</fullName>
    </submittedName>
</protein>
<gene>
    <name evidence="1" type="ORF">KTT_57650</name>
</gene>
<keyword evidence="2" id="KW-1185">Reference proteome</keyword>
<proteinExistence type="predicted"/>
<dbReference type="RefSeq" id="WP_126583308.1">
    <property type="nucleotide sequence ID" value="NZ_BIFR01000002.1"/>
</dbReference>
<comment type="caution">
    <text evidence="1">The sequence shown here is derived from an EMBL/GenBank/DDBJ whole genome shotgun (WGS) entry which is preliminary data.</text>
</comment>
<dbReference type="Proteomes" id="UP000287352">
    <property type="component" value="Unassembled WGS sequence"/>
</dbReference>
<dbReference type="AlphaFoldDB" id="A0A402AA47"/>
<dbReference type="PROSITE" id="PS51318">
    <property type="entry name" value="TAT"/>
    <property type="match status" value="1"/>
</dbReference>
<dbReference type="InterPro" id="IPR006311">
    <property type="entry name" value="TAT_signal"/>
</dbReference>
<evidence type="ECO:0000313" key="1">
    <source>
        <dbReference type="EMBL" id="GCE15906.1"/>
    </source>
</evidence>
<accession>A0A402AA47</accession>